<proteinExistence type="predicted"/>
<dbReference type="AlphaFoldDB" id="A0A212JRW3"/>
<evidence type="ECO:0000313" key="1">
    <source>
        <dbReference type="EMBL" id="SBW02180.1"/>
    </source>
</evidence>
<sequence>MLLSNYRFALIMMYQILLFSFFLIPFSCSAESRKQEAISLWKERIEEKHKPYSELKTEVQGKRETFREAYNKSNKESQDSIVSEVQKYLLAISDDFFRSWYDTPWTFHGHSQTPKEGSIACGYFITTSLRDMGFNIPRIKWAQQASEYLIKKVSTDIRRFQQKPMKDVIAYIESKGEGLYIVGLDSHVGYIYYINDKMSFVHANYYKPKIGVMSEPLIGRNPLNDSKYRVIGKIFDKDMIRNWILNVPYSD</sequence>
<dbReference type="EMBL" id="FLUM01000003">
    <property type="protein sequence ID" value="SBW02180.1"/>
    <property type="molecule type" value="Genomic_DNA"/>
</dbReference>
<protein>
    <submittedName>
        <fullName evidence="1">Uncharacterized protein</fullName>
    </submittedName>
</protein>
<organism evidence="1">
    <name type="scientific">uncultured Dysgonomonas sp</name>
    <dbReference type="NCBI Taxonomy" id="206096"/>
    <lineage>
        <taxon>Bacteria</taxon>
        <taxon>Pseudomonadati</taxon>
        <taxon>Bacteroidota</taxon>
        <taxon>Bacteroidia</taxon>
        <taxon>Bacteroidales</taxon>
        <taxon>Dysgonomonadaceae</taxon>
        <taxon>Dysgonomonas</taxon>
        <taxon>environmental samples</taxon>
    </lineage>
</organism>
<reference evidence="1" key="1">
    <citation type="submission" date="2016-04" db="EMBL/GenBank/DDBJ databases">
        <authorList>
            <person name="Evans L.H."/>
            <person name="Alamgir A."/>
            <person name="Owens N."/>
            <person name="Weber N.D."/>
            <person name="Virtaneva K."/>
            <person name="Barbian K."/>
            <person name="Babar A."/>
            <person name="Rosenke K."/>
        </authorList>
    </citation>
    <scope>NUCLEOTIDE SEQUENCE</scope>
    <source>
        <strain evidence="1">86-1</strain>
    </source>
</reference>
<accession>A0A212JRW3</accession>
<name>A0A212JRW3_9BACT</name>
<gene>
    <name evidence="1" type="ORF">KL86DYS1_30213</name>
</gene>